<proteinExistence type="predicted"/>
<name>A0A081BDR6_9HYPH</name>
<gene>
    <name evidence="3" type="ORF">M2A_2683</name>
</gene>
<dbReference type="InterPro" id="IPR010319">
    <property type="entry name" value="Transglutaminase-like_Cys_pept"/>
</dbReference>
<dbReference type="Gene3D" id="3.10.620.30">
    <property type="match status" value="1"/>
</dbReference>
<feature type="region of interest" description="Disordered" evidence="1">
    <location>
        <begin position="101"/>
        <end position="134"/>
    </location>
</feature>
<feature type="signal peptide" evidence="2">
    <location>
        <begin position="1"/>
        <end position="23"/>
    </location>
</feature>
<dbReference type="EMBL" id="BBIO01000016">
    <property type="protein sequence ID" value="GAK46184.1"/>
    <property type="molecule type" value="Genomic_DNA"/>
</dbReference>
<evidence type="ECO:0000256" key="1">
    <source>
        <dbReference type="SAM" id="MobiDB-lite"/>
    </source>
</evidence>
<evidence type="ECO:0000313" key="4">
    <source>
        <dbReference type="Proteomes" id="UP000028702"/>
    </source>
</evidence>
<sequence>MSIARVITALCAGAILLAGAVQAAPALAESGFPDGAPGQGDFQVFPRWQRVLSETKPVSELAALRREENTVSQAYKVDTGKAGDTAALQPAASAARLTFTLPAPSARQPERHRTPTLRPPAKRSAVAKAPAEQAEEEAARLTLPEGMLVPLIRPERGQETQAASAMPVFNFLLPVERPEQTVQTKEAPAPQTPPEQAADCRAKGACAPDDWARVIDSALGLSPAEKLDRVNSWANGIAYVDDISNWGMSDHWQTPAEFLANGGDCEDYAIIKYFGLVELGFSPADMRIMVLYDEAIKTHHAVLLVRLNGKIKLLDNQKKTVADLDDAPNYRPIYSLNQQNWWLHKKPEPVRLVPTRPARYAAQAAARQRFR</sequence>
<dbReference type="PANTHER" id="PTHR39327">
    <property type="match status" value="1"/>
</dbReference>
<dbReference type="RefSeq" id="WP_052379486.1">
    <property type="nucleotide sequence ID" value="NZ_BBIO01000016.1"/>
</dbReference>
<organism evidence="3 4">
    <name type="scientific">Tepidicaulis marinus</name>
    <dbReference type="NCBI Taxonomy" id="1333998"/>
    <lineage>
        <taxon>Bacteria</taxon>
        <taxon>Pseudomonadati</taxon>
        <taxon>Pseudomonadota</taxon>
        <taxon>Alphaproteobacteria</taxon>
        <taxon>Hyphomicrobiales</taxon>
        <taxon>Parvibaculaceae</taxon>
        <taxon>Tepidicaulis</taxon>
    </lineage>
</organism>
<comment type="caution">
    <text evidence="3">The sequence shown here is derived from an EMBL/GenBank/DDBJ whole genome shotgun (WGS) entry which is preliminary data.</text>
</comment>
<dbReference type="AlphaFoldDB" id="A0A081BDR6"/>
<evidence type="ECO:0000313" key="3">
    <source>
        <dbReference type="EMBL" id="GAK46184.1"/>
    </source>
</evidence>
<accession>A0A081BDR6</accession>
<protein>
    <submittedName>
        <fullName evidence="3">Conserved protein</fullName>
    </submittedName>
</protein>
<evidence type="ECO:0000256" key="2">
    <source>
        <dbReference type="SAM" id="SignalP"/>
    </source>
</evidence>
<dbReference type="STRING" id="1333998.M2A_2683"/>
<keyword evidence="4" id="KW-1185">Reference proteome</keyword>
<dbReference type="Proteomes" id="UP000028702">
    <property type="component" value="Unassembled WGS sequence"/>
</dbReference>
<dbReference type="Pfam" id="PF06035">
    <property type="entry name" value="Peptidase_C93"/>
    <property type="match status" value="1"/>
</dbReference>
<dbReference type="eggNOG" id="COG3672">
    <property type="taxonomic scope" value="Bacteria"/>
</dbReference>
<dbReference type="PANTHER" id="PTHR39327:SF1">
    <property type="entry name" value="BLR5470 PROTEIN"/>
    <property type="match status" value="1"/>
</dbReference>
<keyword evidence="2" id="KW-0732">Signal</keyword>
<feature type="chain" id="PRO_5001755109" evidence="2">
    <location>
        <begin position="24"/>
        <end position="371"/>
    </location>
</feature>
<reference evidence="3 4" key="1">
    <citation type="submission" date="2014-07" db="EMBL/GenBank/DDBJ databases">
        <title>Tepidicaulis marinum gen. nov., sp. nov., a novel marine bacterium denitrifying nitrate to nitrous oxide strictly under microaerobic conditions.</title>
        <authorList>
            <person name="Takeuchi M."/>
            <person name="Yamagishi T."/>
            <person name="Kamagata Y."/>
            <person name="Oshima K."/>
            <person name="Hattori M."/>
            <person name="Katayama T."/>
            <person name="Hanada S."/>
            <person name="Tamaki H."/>
            <person name="Marumo K."/>
            <person name="Maeda H."/>
            <person name="Nedachi M."/>
            <person name="Iwasaki W."/>
            <person name="Suwa Y."/>
            <person name="Sakata S."/>
        </authorList>
    </citation>
    <scope>NUCLEOTIDE SEQUENCE [LARGE SCALE GENOMIC DNA]</scope>
    <source>
        <strain evidence="3 4">MA2</strain>
    </source>
</reference>